<dbReference type="AlphaFoldDB" id="A0A9W7GJC4"/>
<gene>
    <name evidence="2" type="ORF">TrCOL_g13209</name>
</gene>
<dbReference type="OrthoDB" id="10522692at2759"/>
<evidence type="ECO:0000313" key="3">
    <source>
        <dbReference type="Proteomes" id="UP001165065"/>
    </source>
</evidence>
<name>A0A9W7GJC4_9STRA</name>
<feature type="region of interest" description="Disordered" evidence="1">
    <location>
        <begin position="12"/>
        <end position="40"/>
    </location>
</feature>
<feature type="compositionally biased region" description="Low complexity" evidence="1">
    <location>
        <begin position="14"/>
        <end position="35"/>
    </location>
</feature>
<comment type="caution">
    <text evidence="2">The sequence shown here is derived from an EMBL/GenBank/DDBJ whole genome shotgun (WGS) entry which is preliminary data.</text>
</comment>
<evidence type="ECO:0000256" key="1">
    <source>
        <dbReference type="SAM" id="MobiDB-lite"/>
    </source>
</evidence>
<sequence>MPTPAIQPLKVYGISIPSPSSPKSSSSTKETLPPSDASSLLGLQDFNETLALAGVHGYEIDAAFKESTYEFAPWLSKERDFIDKYKTKRKGEVILDDTKKRTNEQMFS</sequence>
<proteinExistence type="predicted"/>
<keyword evidence="3" id="KW-1185">Reference proteome</keyword>
<accession>A0A9W7GJC4</accession>
<dbReference type="EMBL" id="BRYA01000316">
    <property type="protein sequence ID" value="GMI46861.1"/>
    <property type="molecule type" value="Genomic_DNA"/>
</dbReference>
<organism evidence="2 3">
    <name type="scientific">Triparma columacea</name>
    <dbReference type="NCBI Taxonomy" id="722753"/>
    <lineage>
        <taxon>Eukaryota</taxon>
        <taxon>Sar</taxon>
        <taxon>Stramenopiles</taxon>
        <taxon>Ochrophyta</taxon>
        <taxon>Bolidophyceae</taxon>
        <taxon>Parmales</taxon>
        <taxon>Triparmaceae</taxon>
        <taxon>Triparma</taxon>
    </lineage>
</organism>
<dbReference type="Proteomes" id="UP001165065">
    <property type="component" value="Unassembled WGS sequence"/>
</dbReference>
<reference evidence="3" key="1">
    <citation type="journal article" date="2023" name="Commun. Biol.">
        <title>Genome analysis of Parmales, the sister group of diatoms, reveals the evolutionary specialization of diatoms from phago-mixotrophs to photoautotrophs.</title>
        <authorList>
            <person name="Ban H."/>
            <person name="Sato S."/>
            <person name="Yoshikawa S."/>
            <person name="Yamada K."/>
            <person name="Nakamura Y."/>
            <person name="Ichinomiya M."/>
            <person name="Sato N."/>
            <person name="Blanc-Mathieu R."/>
            <person name="Endo H."/>
            <person name="Kuwata A."/>
            <person name="Ogata H."/>
        </authorList>
    </citation>
    <scope>NUCLEOTIDE SEQUENCE [LARGE SCALE GENOMIC DNA]</scope>
</reference>
<protein>
    <submittedName>
        <fullName evidence="2">Uncharacterized protein</fullName>
    </submittedName>
</protein>
<evidence type="ECO:0000313" key="2">
    <source>
        <dbReference type="EMBL" id="GMI46861.1"/>
    </source>
</evidence>